<dbReference type="SUPFAM" id="SSF47616">
    <property type="entry name" value="GST C-terminal domain-like"/>
    <property type="match status" value="1"/>
</dbReference>
<evidence type="ECO:0008006" key="5">
    <source>
        <dbReference type="Google" id="ProtNLM"/>
    </source>
</evidence>
<dbReference type="PANTHER" id="PTHR11571:SF150">
    <property type="entry name" value="GLUTATHIONE S-TRANSFERASE"/>
    <property type="match status" value="1"/>
</dbReference>
<dbReference type="PROSITE" id="PS50404">
    <property type="entry name" value="GST_NTER"/>
    <property type="match status" value="1"/>
</dbReference>
<dbReference type="AlphaFoldDB" id="A0A9P6QGE5"/>
<organism evidence="3 4">
    <name type="scientific">Mortierella polycephala</name>
    <dbReference type="NCBI Taxonomy" id="41804"/>
    <lineage>
        <taxon>Eukaryota</taxon>
        <taxon>Fungi</taxon>
        <taxon>Fungi incertae sedis</taxon>
        <taxon>Mucoromycota</taxon>
        <taxon>Mortierellomycotina</taxon>
        <taxon>Mortierellomycetes</taxon>
        <taxon>Mortierellales</taxon>
        <taxon>Mortierellaceae</taxon>
        <taxon>Mortierella</taxon>
    </lineage>
</organism>
<keyword evidence="4" id="KW-1185">Reference proteome</keyword>
<proteinExistence type="predicted"/>
<evidence type="ECO:0000259" key="1">
    <source>
        <dbReference type="PROSITE" id="PS50404"/>
    </source>
</evidence>
<accession>A0A9P6QGE5</accession>
<dbReference type="Pfam" id="PF14497">
    <property type="entry name" value="GST_C_3"/>
    <property type="match status" value="1"/>
</dbReference>
<dbReference type="GO" id="GO:0004364">
    <property type="term" value="F:glutathione transferase activity"/>
    <property type="evidence" value="ECO:0007669"/>
    <property type="project" value="TreeGrafter"/>
</dbReference>
<dbReference type="Gene3D" id="3.40.30.10">
    <property type="entry name" value="Glutaredoxin"/>
    <property type="match status" value="1"/>
</dbReference>
<protein>
    <recommendedName>
        <fullName evidence="5">Glutathione S-transferase</fullName>
    </recommendedName>
</protein>
<dbReference type="InterPro" id="IPR010987">
    <property type="entry name" value="Glutathione-S-Trfase_C-like"/>
</dbReference>
<dbReference type="PROSITE" id="PS50405">
    <property type="entry name" value="GST_CTER"/>
    <property type="match status" value="1"/>
</dbReference>
<dbReference type="InterPro" id="IPR004046">
    <property type="entry name" value="GST_C"/>
</dbReference>
<feature type="domain" description="GST N-terminal" evidence="1">
    <location>
        <begin position="22"/>
        <end position="112"/>
    </location>
</feature>
<evidence type="ECO:0000313" key="4">
    <source>
        <dbReference type="Proteomes" id="UP000726737"/>
    </source>
</evidence>
<dbReference type="Proteomes" id="UP000726737">
    <property type="component" value="Unassembled WGS sequence"/>
</dbReference>
<dbReference type="EMBL" id="JAAAJA010000041">
    <property type="protein sequence ID" value="KAG0264927.1"/>
    <property type="molecule type" value="Genomic_DNA"/>
</dbReference>
<reference evidence="3" key="1">
    <citation type="journal article" date="2020" name="Fungal Divers.">
        <title>Resolving the Mortierellaceae phylogeny through synthesis of multi-gene phylogenetics and phylogenomics.</title>
        <authorList>
            <person name="Vandepol N."/>
            <person name="Liber J."/>
            <person name="Desiro A."/>
            <person name="Na H."/>
            <person name="Kennedy M."/>
            <person name="Barry K."/>
            <person name="Grigoriev I.V."/>
            <person name="Miller A.N."/>
            <person name="O'Donnell K."/>
            <person name="Stajich J.E."/>
            <person name="Bonito G."/>
        </authorList>
    </citation>
    <scope>NUCLEOTIDE SEQUENCE</scope>
    <source>
        <strain evidence="3">KOD948</strain>
    </source>
</reference>
<dbReference type="InterPro" id="IPR004045">
    <property type="entry name" value="Glutathione_S-Trfase_N"/>
</dbReference>
<sequence>MSRTFDNNARATLNESIYRQDSTFKLSYFKFHGLAGSARLILATSGAKWESIFPEAGLYYHPCLDWANVEKKDTLFGCLPVLYETTSAGQKIEVPETDAIEHYLAKKFKLYGDDDFDEIKVRAFANSVQSLMTFLLLRVLTVSDTEYKAKMMERFQTETLPPFIGIHERHLEANGRNGHYVGNKLSLADIKLAVALELVVSATGDKFVSKEATPALWAVWETVNAIPSYVEWKKTESFAELEEGSKGLFGK</sequence>
<dbReference type="InterPro" id="IPR050213">
    <property type="entry name" value="GST_superfamily"/>
</dbReference>
<dbReference type="GO" id="GO:0006749">
    <property type="term" value="P:glutathione metabolic process"/>
    <property type="evidence" value="ECO:0007669"/>
    <property type="project" value="TreeGrafter"/>
</dbReference>
<evidence type="ECO:0000313" key="3">
    <source>
        <dbReference type="EMBL" id="KAG0264927.1"/>
    </source>
</evidence>
<dbReference type="Gene3D" id="1.20.1050.10">
    <property type="match status" value="1"/>
</dbReference>
<dbReference type="SUPFAM" id="SSF52833">
    <property type="entry name" value="Thioredoxin-like"/>
    <property type="match status" value="1"/>
</dbReference>
<comment type="caution">
    <text evidence="3">The sequence shown here is derived from an EMBL/GenBank/DDBJ whole genome shotgun (WGS) entry which is preliminary data.</text>
</comment>
<dbReference type="OrthoDB" id="414243at2759"/>
<dbReference type="SFLD" id="SFLDS00019">
    <property type="entry name" value="Glutathione_Transferase_(cytos"/>
    <property type="match status" value="1"/>
</dbReference>
<dbReference type="InterPro" id="IPR040079">
    <property type="entry name" value="Glutathione_S-Trfase"/>
</dbReference>
<dbReference type="InterPro" id="IPR036249">
    <property type="entry name" value="Thioredoxin-like_sf"/>
</dbReference>
<evidence type="ECO:0000259" key="2">
    <source>
        <dbReference type="PROSITE" id="PS50405"/>
    </source>
</evidence>
<feature type="domain" description="GST C-terminal" evidence="2">
    <location>
        <begin position="114"/>
        <end position="241"/>
    </location>
</feature>
<gene>
    <name evidence="3" type="ORF">BG011_005849</name>
</gene>
<dbReference type="PANTHER" id="PTHR11571">
    <property type="entry name" value="GLUTATHIONE S-TRANSFERASE"/>
    <property type="match status" value="1"/>
</dbReference>
<dbReference type="InterPro" id="IPR036282">
    <property type="entry name" value="Glutathione-S-Trfase_C_sf"/>
</dbReference>
<name>A0A9P6QGE5_9FUNG</name>